<protein>
    <submittedName>
        <fullName evidence="1">Uncharacterized protein</fullName>
    </submittedName>
</protein>
<accession>A0A1Y5TU60</accession>
<dbReference type="OrthoDB" id="7778350at2"/>
<evidence type="ECO:0000313" key="1">
    <source>
        <dbReference type="EMBL" id="SLN71745.1"/>
    </source>
</evidence>
<proteinExistence type="predicted"/>
<evidence type="ECO:0000313" key="2">
    <source>
        <dbReference type="Proteomes" id="UP000193307"/>
    </source>
</evidence>
<dbReference type="STRING" id="658057.SAMN04488032_1277"/>
<dbReference type="Proteomes" id="UP000193307">
    <property type="component" value="Unassembled WGS sequence"/>
</dbReference>
<dbReference type="AlphaFoldDB" id="A0A1Y5TU60"/>
<sequence length="83" mass="8727">MVPYAVMKKQDIIIAVEAFAGNKGISPATVTSRAVGNSRLYARMKQGGDCTTEVAARLLAYIDKAKIVECDNHSPASARSGAA</sequence>
<organism evidence="1 2">
    <name type="scientific">Pacificibacter marinus</name>
    <dbReference type="NCBI Taxonomy" id="658057"/>
    <lineage>
        <taxon>Bacteria</taxon>
        <taxon>Pseudomonadati</taxon>
        <taxon>Pseudomonadota</taxon>
        <taxon>Alphaproteobacteria</taxon>
        <taxon>Rhodobacterales</taxon>
        <taxon>Roseobacteraceae</taxon>
        <taxon>Pacificibacter</taxon>
    </lineage>
</organism>
<dbReference type="EMBL" id="FWFW01000031">
    <property type="protein sequence ID" value="SLN71745.1"/>
    <property type="molecule type" value="Genomic_DNA"/>
</dbReference>
<keyword evidence="2" id="KW-1185">Reference proteome</keyword>
<reference evidence="1 2" key="1">
    <citation type="submission" date="2017-03" db="EMBL/GenBank/DDBJ databases">
        <authorList>
            <person name="Afonso C.L."/>
            <person name="Miller P.J."/>
            <person name="Scott M.A."/>
            <person name="Spackman E."/>
            <person name="Goraichik I."/>
            <person name="Dimitrov K.M."/>
            <person name="Suarez D.L."/>
            <person name="Swayne D.E."/>
        </authorList>
    </citation>
    <scope>NUCLEOTIDE SEQUENCE [LARGE SCALE GENOMIC DNA]</scope>
    <source>
        <strain evidence="1 2">CECT 7971</strain>
    </source>
</reference>
<gene>
    <name evidence="1" type="ORF">PAM7971_03841</name>
</gene>
<name>A0A1Y5TU60_9RHOB</name>